<name>A0A8J3BR34_9ACTN</name>
<sequence>MSGGKGRANGWTAAQIRALGTLVDIPTAGSIFGMNRTVAYDAARRGAFPVPVMTVGKRRWVSVLSIMAVLGIPTEAPARPEPPTGGGSAGSPMT</sequence>
<accession>A0A8J3BR34</accession>
<evidence type="ECO:0000313" key="2">
    <source>
        <dbReference type="EMBL" id="GGK43468.1"/>
    </source>
</evidence>
<proteinExistence type="predicted"/>
<feature type="compositionally biased region" description="Gly residues" evidence="1">
    <location>
        <begin position="84"/>
        <end position="94"/>
    </location>
</feature>
<evidence type="ECO:0008006" key="4">
    <source>
        <dbReference type="Google" id="ProtNLM"/>
    </source>
</evidence>
<keyword evidence="3" id="KW-1185">Reference proteome</keyword>
<protein>
    <recommendedName>
        <fullName evidence="4">DNA-binding protein</fullName>
    </recommendedName>
</protein>
<comment type="caution">
    <text evidence="2">The sequence shown here is derived from an EMBL/GenBank/DDBJ whole genome shotgun (WGS) entry which is preliminary data.</text>
</comment>
<evidence type="ECO:0000256" key="1">
    <source>
        <dbReference type="SAM" id="MobiDB-lite"/>
    </source>
</evidence>
<dbReference type="EMBL" id="BMQC01000025">
    <property type="protein sequence ID" value="GGK43468.1"/>
    <property type="molecule type" value="Genomic_DNA"/>
</dbReference>
<gene>
    <name evidence="2" type="ORF">GCM10010124_40290</name>
</gene>
<dbReference type="AlphaFoldDB" id="A0A8J3BR34"/>
<dbReference type="RefSeq" id="WP_189115944.1">
    <property type="nucleotide sequence ID" value="NZ_BMQC01000025.1"/>
</dbReference>
<evidence type="ECO:0000313" key="3">
    <source>
        <dbReference type="Proteomes" id="UP000662200"/>
    </source>
</evidence>
<reference evidence="2" key="2">
    <citation type="submission" date="2020-09" db="EMBL/GenBank/DDBJ databases">
        <authorList>
            <person name="Sun Q."/>
            <person name="Ohkuma M."/>
        </authorList>
    </citation>
    <scope>NUCLEOTIDE SEQUENCE</scope>
    <source>
        <strain evidence="2">JCM 3091</strain>
    </source>
</reference>
<organism evidence="2 3">
    <name type="scientific">Pilimelia terevasa</name>
    <dbReference type="NCBI Taxonomy" id="53372"/>
    <lineage>
        <taxon>Bacteria</taxon>
        <taxon>Bacillati</taxon>
        <taxon>Actinomycetota</taxon>
        <taxon>Actinomycetes</taxon>
        <taxon>Micromonosporales</taxon>
        <taxon>Micromonosporaceae</taxon>
        <taxon>Pilimelia</taxon>
    </lineage>
</organism>
<feature type="region of interest" description="Disordered" evidence="1">
    <location>
        <begin position="74"/>
        <end position="94"/>
    </location>
</feature>
<reference evidence="2" key="1">
    <citation type="journal article" date="2014" name="Int. J. Syst. Evol. Microbiol.">
        <title>Complete genome sequence of Corynebacterium casei LMG S-19264T (=DSM 44701T), isolated from a smear-ripened cheese.</title>
        <authorList>
            <consortium name="US DOE Joint Genome Institute (JGI-PGF)"/>
            <person name="Walter F."/>
            <person name="Albersmeier A."/>
            <person name="Kalinowski J."/>
            <person name="Ruckert C."/>
        </authorList>
    </citation>
    <scope>NUCLEOTIDE SEQUENCE</scope>
    <source>
        <strain evidence="2">JCM 3091</strain>
    </source>
</reference>
<dbReference type="Proteomes" id="UP000662200">
    <property type="component" value="Unassembled WGS sequence"/>
</dbReference>